<dbReference type="GO" id="GO:0008168">
    <property type="term" value="F:methyltransferase activity"/>
    <property type="evidence" value="ECO:0007669"/>
    <property type="project" value="UniProtKB-KW"/>
</dbReference>
<dbReference type="CDD" id="cd02440">
    <property type="entry name" value="AdoMet_MTases"/>
    <property type="match status" value="1"/>
</dbReference>
<gene>
    <name evidence="2" type="primary">cmoA</name>
    <name evidence="2" type="ORF">NCTC10821_00387</name>
</gene>
<keyword evidence="2" id="KW-0489">Methyltransferase</keyword>
<dbReference type="Proteomes" id="UP000254978">
    <property type="component" value="Unassembled WGS sequence"/>
</dbReference>
<evidence type="ECO:0000313" key="2">
    <source>
        <dbReference type="EMBL" id="STZ56894.1"/>
    </source>
</evidence>
<dbReference type="Gene3D" id="3.40.50.150">
    <property type="entry name" value="Vaccinia Virus protein VP39"/>
    <property type="match status" value="1"/>
</dbReference>
<dbReference type="PANTHER" id="PTHR43464:SF58">
    <property type="entry name" value="BLR7975 PROTEIN"/>
    <property type="match status" value="1"/>
</dbReference>
<protein>
    <submittedName>
        <fullName evidence="2">tRNA (Cmo5U34)-methyltransferase</fullName>
        <ecNumber evidence="2">2.1.1.-</ecNumber>
    </submittedName>
</protein>
<keyword evidence="3" id="KW-1185">Reference proteome</keyword>
<evidence type="ECO:0000313" key="3">
    <source>
        <dbReference type="Proteomes" id="UP000254978"/>
    </source>
</evidence>
<dbReference type="OrthoDB" id="213472at2"/>
<accession>A0A378T8Z9</accession>
<organism evidence="2 3">
    <name type="scientific">Mycolicibacterium tokaiense</name>
    <dbReference type="NCBI Taxonomy" id="39695"/>
    <lineage>
        <taxon>Bacteria</taxon>
        <taxon>Bacillati</taxon>
        <taxon>Actinomycetota</taxon>
        <taxon>Actinomycetes</taxon>
        <taxon>Mycobacteriales</taxon>
        <taxon>Mycobacteriaceae</taxon>
        <taxon>Mycolicibacterium</taxon>
    </lineage>
</organism>
<dbReference type="EC" id="2.1.1.-" evidence="2"/>
<evidence type="ECO:0000259" key="1">
    <source>
        <dbReference type="Pfam" id="PF13649"/>
    </source>
</evidence>
<dbReference type="AlphaFoldDB" id="A0A378T8Z9"/>
<keyword evidence="2" id="KW-0808">Transferase</keyword>
<dbReference type="InterPro" id="IPR029063">
    <property type="entry name" value="SAM-dependent_MTases_sf"/>
</dbReference>
<name>A0A378T8Z9_9MYCO</name>
<dbReference type="PANTHER" id="PTHR43464">
    <property type="entry name" value="METHYLTRANSFERASE"/>
    <property type="match status" value="1"/>
</dbReference>
<dbReference type="SUPFAM" id="SSF53335">
    <property type="entry name" value="S-adenosyl-L-methionine-dependent methyltransferases"/>
    <property type="match status" value="1"/>
</dbReference>
<sequence>MTSLPHHAFSDPAAVARYADGPRRIVPGYHALHAMTGILLAERAPVDARVLVLGAGGGLETAALAETHAAWTFDGVDPSAEMLGLAERTLSEHLDRVRLHRGVIDDAPAGPFDAAVCHLTLHFMDADERRRTLEQLHRRLRPGAPLVVAHLSIPDGDRDLWLDRYAAFAVTSGVDQQLITTARTAIARDVHTLSPEQDRAALVDAGFTDVTEFYSAFTFRGWVAYA</sequence>
<dbReference type="RefSeq" id="WP_115277316.1">
    <property type="nucleotide sequence ID" value="NZ_AP022600.1"/>
</dbReference>
<dbReference type="GO" id="GO:0032259">
    <property type="term" value="P:methylation"/>
    <property type="evidence" value="ECO:0007669"/>
    <property type="project" value="UniProtKB-KW"/>
</dbReference>
<feature type="domain" description="Methyltransferase" evidence="1">
    <location>
        <begin position="50"/>
        <end position="143"/>
    </location>
</feature>
<dbReference type="InterPro" id="IPR041698">
    <property type="entry name" value="Methyltransf_25"/>
</dbReference>
<dbReference type="EMBL" id="UGQT01000001">
    <property type="protein sequence ID" value="STZ56894.1"/>
    <property type="molecule type" value="Genomic_DNA"/>
</dbReference>
<reference evidence="2 3" key="1">
    <citation type="submission" date="2018-06" db="EMBL/GenBank/DDBJ databases">
        <authorList>
            <consortium name="Pathogen Informatics"/>
            <person name="Doyle S."/>
        </authorList>
    </citation>
    <scope>NUCLEOTIDE SEQUENCE [LARGE SCALE GENOMIC DNA]</scope>
    <source>
        <strain evidence="2 3">NCTC10821</strain>
    </source>
</reference>
<proteinExistence type="predicted"/>
<dbReference type="Pfam" id="PF13649">
    <property type="entry name" value="Methyltransf_25"/>
    <property type="match status" value="1"/>
</dbReference>